<organism evidence="3 4">
    <name type="scientific">Bacteroides thetaiotaomicron</name>
    <dbReference type="NCBI Taxonomy" id="818"/>
    <lineage>
        <taxon>Bacteria</taxon>
        <taxon>Pseudomonadati</taxon>
        <taxon>Bacteroidota</taxon>
        <taxon>Bacteroidia</taxon>
        <taxon>Bacteroidales</taxon>
        <taxon>Bacteroidaceae</taxon>
        <taxon>Bacteroides</taxon>
    </lineage>
</organism>
<dbReference type="PANTHER" id="PTHR42970:SF1">
    <property type="entry name" value="PECTATE LYASE C-RELATED"/>
    <property type="match status" value="1"/>
</dbReference>
<reference evidence="3 4" key="1">
    <citation type="submission" date="2015-09" db="EMBL/GenBank/DDBJ databases">
        <authorList>
            <consortium name="Pathogen Informatics"/>
        </authorList>
    </citation>
    <scope>NUCLEOTIDE SEQUENCE [LARGE SCALE GENOMIC DNA]</scope>
    <source>
        <strain evidence="3 4">2789STDY5834899</strain>
    </source>
</reference>
<gene>
    <name evidence="3" type="ORF">ERS852511_00892</name>
</gene>
<dbReference type="AlphaFoldDB" id="A0A174JVH7"/>
<proteinExistence type="predicted"/>
<accession>A0A174JVH7</accession>
<dbReference type="PANTHER" id="PTHR42970">
    <property type="entry name" value="PECTATE LYASE C-RELATED"/>
    <property type="match status" value="1"/>
</dbReference>
<evidence type="ECO:0000256" key="1">
    <source>
        <dbReference type="ARBA" id="ARBA00022723"/>
    </source>
</evidence>
<keyword evidence="1" id="KW-0479">Metal-binding</keyword>
<name>A0A174JVH7_BACT4</name>
<sequence>MKNCAFIKKWKSWYQRFPVLIRTTFVVTPVFFRRYLVQYPFCACLLFLGACTDVKGFTNMELGPYAKGPEVLKAFPTAEGFGKNATGGRGGKVVIVTNTNDDGEGSFRWALQQCSQNEATTVVFAVSGKIELKSEIRCKAKNFTLAGQTAPGDGVCIIKNEINFGGSENFIIRHMRFRVGEKDASGKEHNAACLRVENANNFIIDHCSFSWASEENTDFIDTHFSTVQWCISSEGLYYSVNKKGARAYGGAWGGTSSTYHHNLFAHCNSRTPLMNGARGKDPGQDIVVYMEYINNVNYNWGSQMTTYGGMDESQDPEHHGWSCNFVNNYYKPGPATTARVKELKFFRQSSAREPNKAPLRAVSKWYFHGNVMEGNSQLTSDNWEGVYTDGNYPYSIDEMKVSSFIIPSGKENYEQYWFDWESYTLSDQYESAEKAYQSVLADKSGAGAFPRDKVDARIVKEVKSGLCTYTGAGDANSGAIPGIINSPDEAEGLDGLTYKTSGTITDADQDGMDDAWEKKVGLDPANPEDRNRTTEVGYTALEVYLNSLVGESISYNFKK</sequence>
<evidence type="ECO:0000256" key="2">
    <source>
        <dbReference type="ARBA" id="ARBA00023180"/>
    </source>
</evidence>
<dbReference type="GO" id="GO:0046872">
    <property type="term" value="F:metal ion binding"/>
    <property type="evidence" value="ECO:0007669"/>
    <property type="project" value="UniProtKB-KW"/>
</dbReference>
<dbReference type="Gene3D" id="2.160.20.10">
    <property type="entry name" value="Single-stranded right-handed beta-helix, Pectin lyase-like"/>
    <property type="match status" value="1"/>
</dbReference>
<dbReference type="GO" id="GO:0016829">
    <property type="term" value="F:lyase activity"/>
    <property type="evidence" value="ECO:0007669"/>
    <property type="project" value="UniProtKB-KW"/>
</dbReference>
<keyword evidence="3" id="KW-0456">Lyase</keyword>
<dbReference type="InterPro" id="IPR011050">
    <property type="entry name" value="Pectin_lyase_fold/virulence"/>
</dbReference>
<dbReference type="InterPro" id="IPR052063">
    <property type="entry name" value="Polysaccharide_Lyase_1"/>
</dbReference>
<dbReference type="Proteomes" id="UP000095576">
    <property type="component" value="Unassembled WGS sequence"/>
</dbReference>
<dbReference type="EMBL" id="CZAP01000002">
    <property type="protein sequence ID" value="CUP02641.1"/>
    <property type="molecule type" value="Genomic_DNA"/>
</dbReference>
<dbReference type="InterPro" id="IPR012334">
    <property type="entry name" value="Pectin_lyas_fold"/>
</dbReference>
<evidence type="ECO:0000313" key="3">
    <source>
        <dbReference type="EMBL" id="CUP02641.1"/>
    </source>
</evidence>
<keyword evidence="2" id="KW-0325">Glycoprotein</keyword>
<dbReference type="SUPFAM" id="SSF51126">
    <property type="entry name" value="Pectin lyase-like"/>
    <property type="match status" value="1"/>
</dbReference>
<protein>
    <submittedName>
        <fullName evidence="3">Pectate lyase</fullName>
    </submittedName>
</protein>
<evidence type="ECO:0000313" key="4">
    <source>
        <dbReference type="Proteomes" id="UP000095576"/>
    </source>
</evidence>